<evidence type="ECO:0000259" key="1">
    <source>
        <dbReference type="Pfam" id="PF01408"/>
    </source>
</evidence>
<dbReference type="EMBL" id="AP025739">
    <property type="protein sequence ID" value="BDI29014.1"/>
    <property type="molecule type" value="Genomic_DNA"/>
</dbReference>
<dbReference type="Gene3D" id="3.30.360.10">
    <property type="entry name" value="Dihydrodipicolinate Reductase, domain 2"/>
    <property type="match status" value="1"/>
</dbReference>
<dbReference type="SUPFAM" id="SSF55347">
    <property type="entry name" value="Glyceraldehyde-3-phosphate dehydrogenase-like, C-terminal domain"/>
    <property type="match status" value="1"/>
</dbReference>
<dbReference type="Pfam" id="PF22725">
    <property type="entry name" value="GFO_IDH_MocA_C3"/>
    <property type="match status" value="1"/>
</dbReference>
<dbReference type="Gene3D" id="3.40.50.720">
    <property type="entry name" value="NAD(P)-binding Rossmann-like Domain"/>
    <property type="match status" value="1"/>
</dbReference>
<dbReference type="PANTHER" id="PTHR43377">
    <property type="entry name" value="BILIVERDIN REDUCTASE A"/>
    <property type="match status" value="1"/>
</dbReference>
<protein>
    <submittedName>
        <fullName evidence="3">Dehydrogenase</fullName>
    </submittedName>
</protein>
<keyword evidence="4" id="KW-1185">Reference proteome</keyword>
<feature type="domain" description="Gfo/Idh/MocA-like oxidoreductase N-terminal" evidence="1">
    <location>
        <begin position="4"/>
        <end position="116"/>
    </location>
</feature>
<evidence type="ECO:0000313" key="3">
    <source>
        <dbReference type="EMBL" id="BDI29014.1"/>
    </source>
</evidence>
<dbReference type="KEGG" id="ccot:CCAX7_10650"/>
<dbReference type="AlphaFoldDB" id="A0A402CUM5"/>
<dbReference type="RefSeq" id="WP_119321063.1">
    <property type="nucleotide sequence ID" value="NZ_AP025739.1"/>
</dbReference>
<evidence type="ECO:0000259" key="2">
    <source>
        <dbReference type="Pfam" id="PF22725"/>
    </source>
</evidence>
<organism evidence="3 4">
    <name type="scientific">Capsulimonas corticalis</name>
    <dbReference type="NCBI Taxonomy" id="2219043"/>
    <lineage>
        <taxon>Bacteria</taxon>
        <taxon>Bacillati</taxon>
        <taxon>Armatimonadota</taxon>
        <taxon>Armatimonadia</taxon>
        <taxon>Capsulimonadales</taxon>
        <taxon>Capsulimonadaceae</taxon>
        <taxon>Capsulimonas</taxon>
    </lineage>
</organism>
<dbReference type="GO" id="GO:0000166">
    <property type="term" value="F:nucleotide binding"/>
    <property type="evidence" value="ECO:0007669"/>
    <property type="project" value="InterPro"/>
</dbReference>
<dbReference type="Proteomes" id="UP000287394">
    <property type="component" value="Chromosome"/>
</dbReference>
<dbReference type="InterPro" id="IPR051450">
    <property type="entry name" value="Gfo/Idh/MocA_Oxidoreductases"/>
</dbReference>
<dbReference type="FunCoup" id="A0A402CUM5">
    <property type="interactions" value="423"/>
</dbReference>
<dbReference type="OrthoDB" id="9815825at2"/>
<dbReference type="PANTHER" id="PTHR43377:SF1">
    <property type="entry name" value="BILIVERDIN REDUCTASE A"/>
    <property type="match status" value="1"/>
</dbReference>
<proteinExistence type="predicted"/>
<reference evidence="3 4" key="1">
    <citation type="journal article" date="2019" name="Int. J. Syst. Evol. Microbiol.">
        <title>Capsulimonas corticalis gen. nov., sp. nov., an aerobic capsulated bacterium, of a novel bacterial order, Capsulimonadales ord. nov., of the class Armatimonadia of the phylum Armatimonadetes.</title>
        <authorList>
            <person name="Li J."/>
            <person name="Kudo C."/>
            <person name="Tonouchi A."/>
        </authorList>
    </citation>
    <scope>NUCLEOTIDE SEQUENCE [LARGE SCALE GENOMIC DNA]</scope>
    <source>
        <strain evidence="3 4">AX-7</strain>
    </source>
</reference>
<gene>
    <name evidence="3" type="ORF">CCAX7_10650</name>
</gene>
<dbReference type="InterPro" id="IPR000683">
    <property type="entry name" value="Gfo/Idh/MocA-like_OxRdtase_N"/>
</dbReference>
<dbReference type="SUPFAM" id="SSF51735">
    <property type="entry name" value="NAD(P)-binding Rossmann-fold domains"/>
    <property type="match status" value="1"/>
</dbReference>
<accession>A0A402CUM5</accession>
<evidence type="ECO:0000313" key="4">
    <source>
        <dbReference type="Proteomes" id="UP000287394"/>
    </source>
</evidence>
<sequence>MTYRVALIGAGNMGGWHANQWKHVEGAELVGVLDPRQEAAHAHGPVFSDWDTLLSKAKPDIIDICTPTPVHREYVELAAAAGKAIFVEKPLSRSIEDCEAIIKAVEKAGVPAMAGHVVRYFPEYAAAKRIVDEGGVGKPATVRTARMSGFPTITGRENWYANAEKSGGVVLDMILHDFDWLRWTFGPVTRVMAKGLFGTGRFDERLDYALVTLRFESGVVGHVTGSWAHPSGFQTTYEVAGDKGLISHDSNKSVSLSSNLRSKDGAGAGVTVPESPMFVTDDPYYKELNAFVQALRAGVTPPVTVYDALEAARIALAALESIETGKAVTL</sequence>
<name>A0A402CUM5_9BACT</name>
<dbReference type="Pfam" id="PF01408">
    <property type="entry name" value="GFO_IDH_MocA"/>
    <property type="match status" value="1"/>
</dbReference>
<feature type="domain" description="GFO/IDH/MocA-like oxidoreductase" evidence="2">
    <location>
        <begin position="124"/>
        <end position="246"/>
    </location>
</feature>
<dbReference type="InterPro" id="IPR055170">
    <property type="entry name" value="GFO_IDH_MocA-like_dom"/>
</dbReference>
<dbReference type="InterPro" id="IPR036291">
    <property type="entry name" value="NAD(P)-bd_dom_sf"/>
</dbReference>